<organism evidence="3 4">
    <name type="scientific">Clostridium faecium</name>
    <dbReference type="NCBI Taxonomy" id="2762223"/>
    <lineage>
        <taxon>Bacteria</taxon>
        <taxon>Bacillati</taxon>
        <taxon>Bacillota</taxon>
        <taxon>Clostridia</taxon>
        <taxon>Eubacteriales</taxon>
        <taxon>Clostridiaceae</taxon>
        <taxon>Clostridium</taxon>
    </lineage>
</organism>
<sequence>MYKRGERYMSFTKITVRYGETDAMGVVHHANYYLYFEVAREDLIKELGISYKELEESGVMLPLVETQCKYIEAAKYDDNLVVEATISQLTPVKVKVAYVIRREKDNKILAKGTTLQAFVDRKTFKIINLKNFNKELWDNLMKNYQQN</sequence>
<keyword evidence="4" id="KW-1185">Reference proteome</keyword>
<evidence type="ECO:0000313" key="4">
    <source>
        <dbReference type="Proteomes" id="UP000627166"/>
    </source>
</evidence>
<reference evidence="3 4" key="1">
    <citation type="submission" date="2020-08" db="EMBL/GenBank/DDBJ databases">
        <title>A Genomic Blueprint of the Chicken Gut Microbiome.</title>
        <authorList>
            <person name="Gilroy R."/>
            <person name="Ravi A."/>
            <person name="Getino M."/>
            <person name="Pursley I."/>
            <person name="Horton D.L."/>
            <person name="Alikhan N.-F."/>
            <person name="Baker D."/>
            <person name="Gharbi K."/>
            <person name="Hall N."/>
            <person name="Watson M."/>
            <person name="Adriaenssens E.M."/>
            <person name="Foster-Nyarko E."/>
            <person name="Jarju S."/>
            <person name="Secka A."/>
            <person name="Antonio M."/>
            <person name="Oren A."/>
            <person name="Chaudhuri R."/>
            <person name="La Ragione R.M."/>
            <person name="Hildebrand F."/>
            <person name="Pallen M.J."/>
        </authorList>
    </citation>
    <scope>NUCLEOTIDE SEQUENCE [LARGE SCALE GENOMIC DNA]</scope>
    <source>
        <strain evidence="3 4">N37</strain>
    </source>
</reference>
<keyword evidence="2" id="KW-0378">Hydrolase</keyword>
<proteinExistence type="inferred from homology"/>
<dbReference type="Pfam" id="PF13279">
    <property type="entry name" value="4HBT_2"/>
    <property type="match status" value="1"/>
</dbReference>
<comment type="caution">
    <text evidence="3">The sequence shown here is derived from an EMBL/GenBank/DDBJ whole genome shotgun (WGS) entry which is preliminary data.</text>
</comment>
<dbReference type="InterPro" id="IPR029069">
    <property type="entry name" value="HotDog_dom_sf"/>
</dbReference>
<dbReference type="SUPFAM" id="SSF54637">
    <property type="entry name" value="Thioesterase/thiol ester dehydrase-isomerase"/>
    <property type="match status" value="1"/>
</dbReference>
<gene>
    <name evidence="3" type="ORF">H9637_05010</name>
</gene>
<dbReference type="InterPro" id="IPR050563">
    <property type="entry name" value="4-hydroxybenzoyl-CoA_TE"/>
</dbReference>
<dbReference type="PANTHER" id="PTHR31793">
    <property type="entry name" value="4-HYDROXYBENZOYL-COA THIOESTERASE FAMILY MEMBER"/>
    <property type="match status" value="1"/>
</dbReference>
<evidence type="ECO:0000256" key="2">
    <source>
        <dbReference type="ARBA" id="ARBA00022801"/>
    </source>
</evidence>
<comment type="similarity">
    <text evidence="1">Belongs to the 4-hydroxybenzoyl-CoA thioesterase family.</text>
</comment>
<dbReference type="Gene3D" id="3.10.129.10">
    <property type="entry name" value="Hotdog Thioesterase"/>
    <property type="match status" value="1"/>
</dbReference>
<dbReference type="PIRSF" id="PIRSF003230">
    <property type="entry name" value="YbgC"/>
    <property type="match status" value="1"/>
</dbReference>
<name>A0ABR8YQ75_9CLOT</name>
<protein>
    <submittedName>
        <fullName evidence="3">Acyl-CoA thioesterase</fullName>
    </submittedName>
</protein>
<dbReference type="InterPro" id="IPR006684">
    <property type="entry name" value="YbgC/YbaW"/>
</dbReference>
<dbReference type="PANTHER" id="PTHR31793:SF27">
    <property type="entry name" value="NOVEL THIOESTERASE SUPERFAMILY DOMAIN AND SAPOSIN A-TYPE DOMAIN CONTAINING PROTEIN (0610012H03RIK)"/>
    <property type="match status" value="1"/>
</dbReference>
<dbReference type="NCBIfam" id="TIGR00051">
    <property type="entry name" value="YbgC/FadM family acyl-CoA thioesterase"/>
    <property type="match status" value="1"/>
</dbReference>
<dbReference type="CDD" id="cd00586">
    <property type="entry name" value="4HBT"/>
    <property type="match status" value="1"/>
</dbReference>
<dbReference type="EMBL" id="JACSQB010000037">
    <property type="protein sequence ID" value="MBD8046405.1"/>
    <property type="molecule type" value="Genomic_DNA"/>
</dbReference>
<evidence type="ECO:0000256" key="1">
    <source>
        <dbReference type="ARBA" id="ARBA00005953"/>
    </source>
</evidence>
<evidence type="ECO:0000313" key="3">
    <source>
        <dbReference type="EMBL" id="MBD8046405.1"/>
    </source>
</evidence>
<dbReference type="Proteomes" id="UP000627166">
    <property type="component" value="Unassembled WGS sequence"/>
</dbReference>
<accession>A0ABR8YQ75</accession>